<evidence type="ECO:0000256" key="9">
    <source>
        <dbReference type="SAM" id="Phobius"/>
    </source>
</evidence>
<feature type="domain" description="Metallo-beta-lactamase" evidence="10">
    <location>
        <begin position="572"/>
        <end position="777"/>
    </location>
</feature>
<keyword evidence="4 9" id="KW-1133">Transmembrane helix</keyword>
<dbReference type="PANTHER" id="PTHR30619:SF1">
    <property type="entry name" value="RECOMBINATION PROTEIN 2"/>
    <property type="match status" value="1"/>
</dbReference>
<dbReference type="Gene3D" id="3.60.15.10">
    <property type="entry name" value="Ribonuclease Z/Hydroxyacylglutathione hydrolase-like"/>
    <property type="match status" value="1"/>
</dbReference>
<keyword evidence="5 9" id="KW-0472">Membrane</keyword>
<dbReference type="Proteomes" id="UP001267290">
    <property type="component" value="Unassembled WGS sequence"/>
</dbReference>
<dbReference type="NCBIfam" id="TIGR00360">
    <property type="entry name" value="ComEC_N-term"/>
    <property type="match status" value="1"/>
</dbReference>
<dbReference type="PANTHER" id="PTHR30619">
    <property type="entry name" value="DNA INTERNALIZATION/COMPETENCE PROTEIN COMEC/REC2"/>
    <property type="match status" value="1"/>
</dbReference>
<proteinExistence type="predicted"/>
<comment type="function">
    <text evidence="7">Counteracts the endogenous Pycsar antiviral defense system. Phosphodiesterase that enables metal-dependent hydrolysis of host cyclic nucleotide Pycsar defense signals such as cCMP and cUMP.</text>
</comment>
<evidence type="ECO:0000256" key="2">
    <source>
        <dbReference type="ARBA" id="ARBA00022475"/>
    </source>
</evidence>
<feature type="transmembrane region" description="Helical" evidence="9">
    <location>
        <begin position="266"/>
        <end position="285"/>
    </location>
</feature>
<feature type="transmembrane region" description="Helical" evidence="9">
    <location>
        <begin position="426"/>
        <end position="450"/>
    </location>
</feature>
<dbReference type="Pfam" id="PF03772">
    <property type="entry name" value="Competence"/>
    <property type="match status" value="1"/>
</dbReference>
<feature type="transmembrane region" description="Helical" evidence="9">
    <location>
        <begin position="29"/>
        <end position="47"/>
    </location>
</feature>
<evidence type="ECO:0000256" key="1">
    <source>
        <dbReference type="ARBA" id="ARBA00004651"/>
    </source>
</evidence>
<comment type="subcellular location">
    <subcellularLocation>
        <location evidence="1">Cell membrane</location>
        <topology evidence="1">Multi-pass membrane protein</topology>
    </subcellularLocation>
</comment>
<evidence type="ECO:0000313" key="12">
    <source>
        <dbReference type="Proteomes" id="UP001267290"/>
    </source>
</evidence>
<sequence length="866" mass="96639">MKRPVVQGCCLWISGYVLAIYTELPWLSWTTSALLVAALAAIYVLRLPGRQPLGALLLVVIAYGYYQGTDQRNITALPLAQQQQVGEAGSEVTLLGRFASPVTIDGDRASFTLEAESVRFNETTAFPLGGESVQVSLRLMEQAQQAVASAWGRGDALTLTGTLRSPSPARNFGGFDYRRYLRLHHTHWLLSAKGVDQAQVQPAAAHFSVVQLLRWNDELRAALSRRMDVIFPASQAGFMKSMLIGLTDDLDPDRFQQFSELGLTHILAISGLNIAVFLGVCIWVLRRFRMAKETYLLICMCLLPFYVLVTGASPSIVRAGLMSMIALYAARRGGMKEVLHILAVAAWAMLVWEPYFLLDVSFQLSFLVTLGLILGVQRVTHLLSPFLTSPTLRNTLAITLVSQAVSFPVSIYYFNQFSLLSWLANAVLVPVISMIVFPAGLVALALGLLYIPLGQRLGLLISWLNEAIFWITDQLQQIPYLKMIWPSPSIPWIYFYYGFLILIYVLWHRIHVSATDEPPIMLDRSSGKNAKKRNVQLSLLLTIGGFLILLWIGYTPNRFQRTGVVQFIDVGQGDAILIRTPYGKHLLIDGGGTLSFRKAGEEWKNRKDPFEVGQKTLVPLLKKRGIHRLEMVVLTHEDADHSGGLQAVIEQIPVKQFLFNGTFKESTSVTTLFSTLVQKEVPLLPAQVADWIHIDPLTRLQVIYPLETNQTEVEIVKEQNARSVVFLLEMQGTRWLFTGDMEKESEAAVLAYLQDHPGLIASDRNSWYTARGAAATKDSSSNPYIDVLKVAHHGSKTSTTLEWLAYWNPAVAVISVGAMNTYGHPSPEIIDHLMNAKAGIFRTDRMGEVQMEVRKEGIFTRMKLAY</sequence>
<protein>
    <submittedName>
        <fullName evidence="11">Competence protein ComEC</fullName>
    </submittedName>
</protein>
<dbReference type="InterPro" id="IPR001279">
    <property type="entry name" value="Metallo-B-lactamas"/>
</dbReference>
<feature type="transmembrane region" description="Helical" evidence="9">
    <location>
        <begin position="294"/>
        <end position="309"/>
    </location>
</feature>
<dbReference type="CDD" id="cd07731">
    <property type="entry name" value="ComA-like_MBL-fold"/>
    <property type="match status" value="1"/>
</dbReference>
<dbReference type="SMART" id="SM00849">
    <property type="entry name" value="Lactamase_B"/>
    <property type="match status" value="1"/>
</dbReference>
<evidence type="ECO:0000256" key="5">
    <source>
        <dbReference type="ARBA" id="ARBA00023136"/>
    </source>
</evidence>
<dbReference type="Pfam" id="PF13567">
    <property type="entry name" value="DUF4131"/>
    <property type="match status" value="1"/>
</dbReference>
<evidence type="ECO:0000256" key="4">
    <source>
        <dbReference type="ARBA" id="ARBA00022989"/>
    </source>
</evidence>
<dbReference type="SUPFAM" id="SSF56281">
    <property type="entry name" value="Metallo-hydrolase/oxidoreductase"/>
    <property type="match status" value="1"/>
</dbReference>
<evidence type="ECO:0000256" key="7">
    <source>
        <dbReference type="ARBA" id="ARBA00034301"/>
    </source>
</evidence>
<feature type="transmembrane region" description="Helical" evidence="9">
    <location>
        <begin position="364"/>
        <end position="383"/>
    </location>
</feature>
<dbReference type="Pfam" id="PF00753">
    <property type="entry name" value="Lactamase_B"/>
    <property type="match status" value="1"/>
</dbReference>
<name>A0ABU1NV04_9BACL</name>
<accession>A0ABU1NV04</accession>
<dbReference type="InterPro" id="IPR004477">
    <property type="entry name" value="ComEC_N"/>
</dbReference>
<evidence type="ECO:0000259" key="10">
    <source>
        <dbReference type="SMART" id="SM00849"/>
    </source>
</evidence>
<dbReference type="InterPro" id="IPR004797">
    <property type="entry name" value="Competence_ComEC/Rec2"/>
</dbReference>
<reference evidence="11 12" key="1">
    <citation type="submission" date="2023-07" db="EMBL/GenBank/DDBJ databases">
        <title>Sorghum-associated microbial communities from plants grown in Nebraska, USA.</title>
        <authorList>
            <person name="Schachtman D."/>
        </authorList>
    </citation>
    <scope>NUCLEOTIDE SEQUENCE [LARGE SCALE GENOMIC DNA]</scope>
    <source>
        <strain evidence="11 12">CC258</strain>
    </source>
</reference>
<dbReference type="InterPro" id="IPR025405">
    <property type="entry name" value="DUF4131"/>
</dbReference>
<evidence type="ECO:0000313" key="11">
    <source>
        <dbReference type="EMBL" id="MDR6551270.1"/>
    </source>
</evidence>
<dbReference type="InterPro" id="IPR036866">
    <property type="entry name" value="RibonucZ/Hydroxyglut_hydro"/>
</dbReference>
<dbReference type="InterPro" id="IPR035681">
    <property type="entry name" value="ComA-like_MBL"/>
</dbReference>
<dbReference type="NCBIfam" id="TIGR00361">
    <property type="entry name" value="ComEC_Rec2"/>
    <property type="match status" value="1"/>
</dbReference>
<feature type="transmembrane region" description="Helical" evidence="9">
    <location>
        <begin position="338"/>
        <end position="358"/>
    </location>
</feature>
<keyword evidence="2" id="KW-1003">Cell membrane</keyword>
<keyword evidence="12" id="KW-1185">Reference proteome</keyword>
<dbReference type="InterPro" id="IPR052159">
    <property type="entry name" value="Competence_DNA_uptake"/>
</dbReference>
<evidence type="ECO:0000256" key="8">
    <source>
        <dbReference type="ARBA" id="ARBA00048505"/>
    </source>
</evidence>
<feature type="transmembrane region" description="Helical" evidence="9">
    <location>
        <begin position="535"/>
        <end position="554"/>
    </location>
</feature>
<comment type="catalytic activity">
    <reaction evidence="8">
        <text>3',5'-cyclic UMP + H2O = UMP + H(+)</text>
        <dbReference type="Rhea" id="RHEA:70575"/>
        <dbReference type="ChEBI" id="CHEBI:15377"/>
        <dbReference type="ChEBI" id="CHEBI:15378"/>
        <dbReference type="ChEBI" id="CHEBI:57865"/>
        <dbReference type="ChEBI" id="CHEBI:184387"/>
    </reaction>
    <physiologicalReaction direction="left-to-right" evidence="8">
        <dbReference type="Rhea" id="RHEA:70576"/>
    </physiologicalReaction>
</comment>
<keyword evidence="3 9" id="KW-0812">Transmembrane</keyword>
<comment type="caution">
    <text evidence="11">The sequence shown here is derived from an EMBL/GenBank/DDBJ whole genome shotgun (WGS) entry which is preliminary data.</text>
</comment>
<evidence type="ECO:0000256" key="3">
    <source>
        <dbReference type="ARBA" id="ARBA00022692"/>
    </source>
</evidence>
<gene>
    <name evidence="11" type="ORF">J2736_002457</name>
</gene>
<organism evidence="11 12">
    <name type="scientific">Paenibacillus qinlingensis</name>
    <dbReference type="NCBI Taxonomy" id="1837343"/>
    <lineage>
        <taxon>Bacteria</taxon>
        <taxon>Bacillati</taxon>
        <taxon>Bacillota</taxon>
        <taxon>Bacilli</taxon>
        <taxon>Bacillales</taxon>
        <taxon>Paenibacillaceae</taxon>
        <taxon>Paenibacillus</taxon>
    </lineage>
</organism>
<feature type="transmembrane region" description="Helical" evidence="9">
    <location>
        <begin position="395"/>
        <end position="414"/>
    </location>
</feature>
<feature type="transmembrane region" description="Helical" evidence="9">
    <location>
        <begin position="492"/>
        <end position="514"/>
    </location>
</feature>
<comment type="catalytic activity">
    <reaction evidence="6">
        <text>3',5'-cyclic CMP + H2O = CMP + H(+)</text>
        <dbReference type="Rhea" id="RHEA:72675"/>
        <dbReference type="ChEBI" id="CHEBI:15377"/>
        <dbReference type="ChEBI" id="CHEBI:15378"/>
        <dbReference type="ChEBI" id="CHEBI:58003"/>
        <dbReference type="ChEBI" id="CHEBI:60377"/>
    </reaction>
    <physiologicalReaction direction="left-to-right" evidence="6">
        <dbReference type="Rhea" id="RHEA:72676"/>
    </physiologicalReaction>
</comment>
<dbReference type="EMBL" id="JAVDSB010000003">
    <property type="protein sequence ID" value="MDR6551270.1"/>
    <property type="molecule type" value="Genomic_DNA"/>
</dbReference>
<evidence type="ECO:0000256" key="6">
    <source>
        <dbReference type="ARBA" id="ARBA00034221"/>
    </source>
</evidence>